<dbReference type="SMART" id="SM00198">
    <property type="entry name" value="SCP"/>
    <property type="match status" value="1"/>
</dbReference>
<dbReference type="EMBL" id="BAAAQT010000005">
    <property type="protein sequence ID" value="GAA2171695.1"/>
    <property type="molecule type" value="Genomic_DNA"/>
</dbReference>
<name>A0ABP5MB00_9MICO</name>
<dbReference type="Pfam" id="PF00188">
    <property type="entry name" value="CAP"/>
    <property type="match status" value="1"/>
</dbReference>
<evidence type="ECO:0000256" key="1">
    <source>
        <dbReference type="SAM" id="SignalP"/>
    </source>
</evidence>
<sequence>MRAMSVRSTIGALALVALVVSTPFLAPAAPAEAAISRIGGADRYEVSANLSRQNPDRGQTLFLVSGTQFADALAAGPVAASEDAHLLLTHPDFIPGSIVTEIRRLAPSEIVVVGGDASISQQVLSTAATLAPTVTRIAGPDRVANSFLLLDRMLQRTTPQRIWVVSGGTFADALSAGAVAARNGHAMLLTFGADAAFQSQLAARIGGVQGFSIAGGEASVDAGTQQWLSSQRPTERIGGANRYEVAVAINARYTTQASQASMLLANGVNFPDGLGAAVLAGARGMPLYLTQPQCAGSAGVAGEARRLGITTTIAVGGPLSVSDAAARLEGCPDLGAAQAEVVRQVNAHRAMMGLAPLSVHPGLQSMAQGWSQQMASQQSMVHSTTFCDTTFQMGFRRCGENVARMGSASADGVMTAWMNSAGHRANVLNAGFTSIGVGVWQGADGRWYWTQNFGGF</sequence>
<evidence type="ECO:0000313" key="3">
    <source>
        <dbReference type="EMBL" id="GAA2171695.1"/>
    </source>
</evidence>
<accession>A0ABP5MB00</accession>
<feature type="chain" id="PRO_5047242527" description="SCP domain-containing protein" evidence="1">
    <location>
        <begin position="29"/>
        <end position="456"/>
    </location>
</feature>
<feature type="signal peptide" evidence="1">
    <location>
        <begin position="1"/>
        <end position="28"/>
    </location>
</feature>
<evidence type="ECO:0000259" key="2">
    <source>
        <dbReference type="SMART" id="SM00198"/>
    </source>
</evidence>
<proteinExistence type="predicted"/>
<keyword evidence="1" id="KW-0732">Signal</keyword>
<dbReference type="PANTHER" id="PTHR31157:SF1">
    <property type="entry name" value="SCP DOMAIN-CONTAINING PROTEIN"/>
    <property type="match status" value="1"/>
</dbReference>
<organism evidence="3 4">
    <name type="scientific">Agrococcus versicolor</name>
    <dbReference type="NCBI Taxonomy" id="501482"/>
    <lineage>
        <taxon>Bacteria</taxon>
        <taxon>Bacillati</taxon>
        <taxon>Actinomycetota</taxon>
        <taxon>Actinomycetes</taxon>
        <taxon>Micrococcales</taxon>
        <taxon>Microbacteriaceae</taxon>
        <taxon>Agrococcus</taxon>
    </lineage>
</organism>
<protein>
    <recommendedName>
        <fullName evidence="2">SCP domain-containing protein</fullName>
    </recommendedName>
</protein>
<evidence type="ECO:0000313" key="4">
    <source>
        <dbReference type="Proteomes" id="UP001501599"/>
    </source>
</evidence>
<comment type="caution">
    <text evidence="3">The sequence shown here is derived from an EMBL/GenBank/DDBJ whole genome shotgun (WGS) entry which is preliminary data.</text>
</comment>
<dbReference type="PANTHER" id="PTHR31157">
    <property type="entry name" value="SCP DOMAIN-CONTAINING PROTEIN"/>
    <property type="match status" value="1"/>
</dbReference>
<dbReference type="Pfam" id="PF04122">
    <property type="entry name" value="CW_binding_2"/>
    <property type="match status" value="3"/>
</dbReference>
<feature type="domain" description="SCP" evidence="2">
    <location>
        <begin position="336"/>
        <end position="455"/>
    </location>
</feature>
<dbReference type="InterPro" id="IPR014044">
    <property type="entry name" value="CAP_dom"/>
</dbReference>
<reference evidence="4" key="1">
    <citation type="journal article" date="2019" name="Int. J. Syst. Evol. Microbiol.">
        <title>The Global Catalogue of Microorganisms (GCM) 10K type strain sequencing project: providing services to taxonomists for standard genome sequencing and annotation.</title>
        <authorList>
            <consortium name="The Broad Institute Genomics Platform"/>
            <consortium name="The Broad Institute Genome Sequencing Center for Infectious Disease"/>
            <person name="Wu L."/>
            <person name="Ma J."/>
        </authorList>
    </citation>
    <scope>NUCLEOTIDE SEQUENCE [LARGE SCALE GENOMIC DNA]</scope>
    <source>
        <strain evidence="4">JCM 16026</strain>
    </source>
</reference>
<gene>
    <name evidence="3" type="ORF">GCM10009846_06500</name>
</gene>
<keyword evidence="4" id="KW-1185">Reference proteome</keyword>
<dbReference type="Gene3D" id="3.40.50.12090">
    <property type="match status" value="1"/>
</dbReference>
<dbReference type="InterPro" id="IPR007253">
    <property type="entry name" value="Cell_wall-bd_2"/>
</dbReference>
<dbReference type="Proteomes" id="UP001501599">
    <property type="component" value="Unassembled WGS sequence"/>
</dbReference>
<dbReference type="Gene3D" id="3.40.33.10">
    <property type="entry name" value="CAP"/>
    <property type="match status" value="1"/>
</dbReference>
<dbReference type="InterPro" id="IPR035940">
    <property type="entry name" value="CAP_sf"/>
</dbReference>
<dbReference type="SUPFAM" id="SSF55797">
    <property type="entry name" value="PR-1-like"/>
    <property type="match status" value="1"/>
</dbReference>
<dbReference type="CDD" id="cd05379">
    <property type="entry name" value="CAP_bacterial"/>
    <property type="match status" value="1"/>
</dbReference>